<protein>
    <submittedName>
        <fullName evidence="5">DUF4422 domain-containing protein</fullName>
    </submittedName>
</protein>
<name>A0A4R6AEA9_9RHOB</name>
<evidence type="ECO:0000259" key="4">
    <source>
        <dbReference type="Pfam" id="PF14393"/>
    </source>
</evidence>
<accession>A0A4R6AEA9</accession>
<feature type="domain" description="DUF4422" evidence="4">
    <location>
        <begin position="5"/>
        <end position="231"/>
    </location>
</feature>
<dbReference type="SUPFAM" id="SSF53448">
    <property type="entry name" value="Nucleotide-diphospho-sugar transferases"/>
    <property type="match status" value="1"/>
</dbReference>
<keyword evidence="6" id="KW-1185">Reference proteome</keyword>
<keyword evidence="2" id="KW-0808">Transferase</keyword>
<sequence>MKATIYTAYHMAAPVLESASIVPIHVGRARARTPLPDMIGDDTGDHISSRNDTYCELTALYWAWKNGRASDYVGLMHYRRVLDLTGRRDSPQTEQFLDRFDIREWTAEAEDWIARTDVDLVVPRMHTMALTVEQNYARGHKAEDFALTRAVVAERHPDWLADFDAMAAGTGIRLANMFLMRRDLFEDYCAFAFDILEQVDARGGDRRAWYSMQDWRYLGFIAERLFTLYVTRIMRDRPELKVRKVNILNIGRAAVTPYISGKRLTGPEHVNIAFSADRAYLPHTAAMLRSMVDHVSPERQYNLFFLQSGVGAKAMEALRTMLAPFPNVALHAIDVGDRFADAHRSATRAPSNATYNRFLLFDLLPDLERLLYLDVDMIVRGDVAEIFDADIGDAAIAAVPDFIMTRTLTGRTPTIDPDVPDLGAYQRDTLKMTEAQISRYFNAGLLLFNFAAMDTARVGRDLMKMAASGRYLFRDQDILNSYFRDRYLPLPAKYNVFNTIASGYGRVPRDNHEQALAAKRDPFIVHFAAGDYKPWDGATVPWADLYWQSLIRTPFYGEVIGILREVMEEKHRRGFVRRQGRALIETFPALRPGLMSIYRGLSRVRRLR</sequence>
<dbReference type="InterPro" id="IPR002495">
    <property type="entry name" value="Glyco_trans_8"/>
</dbReference>
<gene>
    <name evidence="5" type="ORF">E2L08_05465</name>
</gene>
<dbReference type="Pfam" id="PF14393">
    <property type="entry name" value="DUF4422"/>
    <property type="match status" value="1"/>
</dbReference>
<dbReference type="InterPro" id="IPR050748">
    <property type="entry name" value="Glycosyltrans_8_dom-fam"/>
</dbReference>
<evidence type="ECO:0000256" key="1">
    <source>
        <dbReference type="ARBA" id="ARBA00022676"/>
    </source>
</evidence>
<evidence type="ECO:0000256" key="3">
    <source>
        <dbReference type="ARBA" id="ARBA00022723"/>
    </source>
</evidence>
<dbReference type="AlphaFoldDB" id="A0A4R6AEA9"/>
<dbReference type="OrthoDB" id="5672604at2"/>
<dbReference type="Gene3D" id="3.90.550.10">
    <property type="entry name" value="Spore Coat Polysaccharide Biosynthesis Protein SpsA, Chain A"/>
    <property type="match status" value="1"/>
</dbReference>
<evidence type="ECO:0000313" key="5">
    <source>
        <dbReference type="EMBL" id="TDL81567.1"/>
    </source>
</evidence>
<dbReference type="CDD" id="cd04194">
    <property type="entry name" value="GT8_A4GalT_like"/>
    <property type="match status" value="1"/>
</dbReference>
<dbReference type="RefSeq" id="WP_133396054.1">
    <property type="nucleotide sequence ID" value="NZ_SNAA01000004.1"/>
</dbReference>
<dbReference type="GO" id="GO:0046872">
    <property type="term" value="F:metal ion binding"/>
    <property type="evidence" value="ECO:0007669"/>
    <property type="project" value="UniProtKB-KW"/>
</dbReference>
<evidence type="ECO:0000313" key="6">
    <source>
        <dbReference type="Proteomes" id="UP000295701"/>
    </source>
</evidence>
<dbReference type="Pfam" id="PF01501">
    <property type="entry name" value="Glyco_transf_8"/>
    <property type="match status" value="1"/>
</dbReference>
<dbReference type="InterPro" id="IPR029044">
    <property type="entry name" value="Nucleotide-diphossugar_trans"/>
</dbReference>
<proteinExistence type="predicted"/>
<dbReference type="PANTHER" id="PTHR13778">
    <property type="entry name" value="GLYCOSYLTRANSFERASE 8 DOMAIN-CONTAINING PROTEIN"/>
    <property type="match status" value="1"/>
</dbReference>
<evidence type="ECO:0000256" key="2">
    <source>
        <dbReference type="ARBA" id="ARBA00022679"/>
    </source>
</evidence>
<dbReference type="InterPro" id="IPR025536">
    <property type="entry name" value="DUF4422"/>
</dbReference>
<dbReference type="GO" id="GO:0016757">
    <property type="term" value="F:glycosyltransferase activity"/>
    <property type="evidence" value="ECO:0007669"/>
    <property type="project" value="UniProtKB-KW"/>
</dbReference>
<keyword evidence="3" id="KW-0479">Metal-binding</keyword>
<comment type="caution">
    <text evidence="5">The sequence shown here is derived from an EMBL/GenBank/DDBJ whole genome shotgun (WGS) entry which is preliminary data.</text>
</comment>
<keyword evidence="1" id="KW-0328">Glycosyltransferase</keyword>
<dbReference type="EMBL" id="SNAA01000004">
    <property type="protein sequence ID" value="TDL81567.1"/>
    <property type="molecule type" value="Genomic_DNA"/>
</dbReference>
<dbReference type="PANTHER" id="PTHR13778:SF47">
    <property type="entry name" value="LIPOPOLYSACCHARIDE 1,3-GALACTOSYLTRANSFERASE"/>
    <property type="match status" value="1"/>
</dbReference>
<organism evidence="5 6">
    <name type="scientific">Palleronia sediminis</name>
    <dbReference type="NCBI Taxonomy" id="2547833"/>
    <lineage>
        <taxon>Bacteria</taxon>
        <taxon>Pseudomonadati</taxon>
        <taxon>Pseudomonadota</taxon>
        <taxon>Alphaproteobacteria</taxon>
        <taxon>Rhodobacterales</taxon>
        <taxon>Roseobacteraceae</taxon>
        <taxon>Palleronia</taxon>
    </lineage>
</organism>
<reference evidence="5 6" key="1">
    <citation type="submission" date="2019-03" db="EMBL/GenBank/DDBJ databases">
        <title>Primorskyibacter sp. SS33 isolated from sediments.</title>
        <authorList>
            <person name="Xunke S."/>
        </authorList>
    </citation>
    <scope>NUCLEOTIDE SEQUENCE [LARGE SCALE GENOMIC DNA]</scope>
    <source>
        <strain evidence="5 6">SS33</strain>
    </source>
</reference>
<dbReference type="Proteomes" id="UP000295701">
    <property type="component" value="Unassembled WGS sequence"/>
</dbReference>